<dbReference type="SUPFAM" id="SSF56112">
    <property type="entry name" value="Protein kinase-like (PK-like)"/>
    <property type="match status" value="1"/>
</dbReference>
<evidence type="ECO:0000313" key="8">
    <source>
        <dbReference type="EMBL" id="KNG81118.1"/>
    </source>
</evidence>
<name>A0A0L1IPG3_ASPN3</name>
<dbReference type="EMBL" id="JNOM01000492">
    <property type="protein sequence ID" value="KNG81118.1"/>
    <property type="molecule type" value="Genomic_DNA"/>
</dbReference>
<comment type="caution">
    <text evidence="8">The sequence shown here is derived from an EMBL/GenBank/DDBJ whole genome shotgun (WGS) entry which is preliminary data.</text>
</comment>
<dbReference type="AlphaFoldDB" id="A0A0L1IPG3"/>
<dbReference type="GeneID" id="26813234"/>
<feature type="domain" description="Aminoglycoside phosphotransferase" evidence="7">
    <location>
        <begin position="119"/>
        <end position="381"/>
    </location>
</feature>
<evidence type="ECO:0000256" key="4">
    <source>
        <dbReference type="ARBA" id="ARBA00022946"/>
    </source>
</evidence>
<dbReference type="Pfam" id="PF01636">
    <property type="entry name" value="APH"/>
    <property type="match status" value="1"/>
</dbReference>
<evidence type="ECO:0000256" key="2">
    <source>
        <dbReference type="ARBA" id="ARBA00005543"/>
    </source>
</evidence>
<comment type="subcellular location">
    <subcellularLocation>
        <location evidence="1">Mitochondrion</location>
    </subcellularLocation>
</comment>
<dbReference type="Gene3D" id="3.90.1200.10">
    <property type="match status" value="1"/>
</dbReference>
<dbReference type="Proteomes" id="UP000037505">
    <property type="component" value="Unassembled WGS sequence"/>
</dbReference>
<keyword evidence="9" id="KW-1185">Reference proteome</keyword>
<dbReference type="InterPro" id="IPR051035">
    <property type="entry name" value="Mito_inheritance_9"/>
</dbReference>
<dbReference type="InterPro" id="IPR011009">
    <property type="entry name" value="Kinase-like_dom_sf"/>
</dbReference>
<evidence type="ECO:0000256" key="5">
    <source>
        <dbReference type="ARBA" id="ARBA00023128"/>
    </source>
</evidence>
<evidence type="ECO:0000256" key="6">
    <source>
        <dbReference type="ARBA" id="ARBA00031849"/>
    </source>
</evidence>
<dbReference type="PANTHER" id="PTHR36091:SF1">
    <property type="entry name" value="ALTERED INHERITANCE OF MITOCHONDRIA PROTEIN 9, MITOCHONDRIAL"/>
    <property type="match status" value="1"/>
</dbReference>
<evidence type="ECO:0000256" key="3">
    <source>
        <dbReference type="ARBA" id="ARBA00016197"/>
    </source>
</evidence>
<keyword evidence="4" id="KW-0809">Transit peptide</keyword>
<dbReference type="RefSeq" id="XP_015402041.1">
    <property type="nucleotide sequence ID" value="XM_015556686.1"/>
</dbReference>
<gene>
    <name evidence="8" type="ORF">ANOM_011430</name>
</gene>
<sequence length="561" mass="63500">MSRGLWATLVPSHKRVCTRVMTRSNNHIHPFLPSAAQLPNAYTMISTSASGGSPFPQNRFPVDSDKAFGFDPHSYSSGRWLRQDKLQRAARHIEFNFDALCQRVLDVSPGADTITDCKKLEGGFNRVFLFMLNDARRAVARLPFALAGPAKLTTSSEVATINYLQCKTSLPIPRILDWSNDATSANNTVGSEYIIMEHAPGVSLHQKWPEMAGDQRVKCIDAIYRKMKEIDDLRFPAFGSLYFANHPHFGGVHPLDNEFCIGPHCGTRYWDCNVGEQRHYHRRSIGEFCDGLIDAGLSRLPPVDYTNDNKPFYHGSTRIHRSLLESARAMLKQMSADHRIAEAAVPLLFHPDLHKRNIFVSDDDPTTITGIIDWQATSIEPAFWYSDERPDFAVSTDTGDTVYAEAFELSSRFLTPILSGPRLMDETLLRPFRYSYRTWKDGAVALRHDMIEAARHWKELGLPGQCLYTLPTPNELAEHEKEYKLFEAAQVLRRDLSTLLNTASDGWVPPEEWEATELAHREVFTGMLEAVTTNQELDEDEPVKDGETLRSTWPFDIPALE</sequence>
<reference evidence="8 9" key="1">
    <citation type="submission" date="2014-06" db="EMBL/GenBank/DDBJ databases">
        <title>The Genome of the Aflatoxigenic Filamentous Fungus Aspergillus nomius.</title>
        <authorList>
            <person name="Moore M.G."/>
            <person name="Shannon B.M."/>
            <person name="Brian M.M."/>
        </authorList>
    </citation>
    <scope>NUCLEOTIDE SEQUENCE [LARGE SCALE GENOMIC DNA]</scope>
    <source>
        <strain evidence="8 9">NRRL 13137</strain>
    </source>
</reference>
<evidence type="ECO:0000256" key="1">
    <source>
        <dbReference type="ARBA" id="ARBA00004173"/>
    </source>
</evidence>
<dbReference type="STRING" id="1509407.A0A0L1IPG3"/>
<dbReference type="OrthoDB" id="2831558at2759"/>
<comment type="similarity">
    <text evidence="2">Belongs to the AIM9 family.</text>
</comment>
<proteinExistence type="inferred from homology"/>
<keyword evidence="5" id="KW-0496">Mitochondrion</keyword>
<evidence type="ECO:0000259" key="7">
    <source>
        <dbReference type="Pfam" id="PF01636"/>
    </source>
</evidence>
<organism evidence="8 9">
    <name type="scientific">Aspergillus nomiae NRRL (strain ATCC 15546 / NRRL 13137 / CBS 260.88 / M93)</name>
    <dbReference type="NCBI Taxonomy" id="1509407"/>
    <lineage>
        <taxon>Eukaryota</taxon>
        <taxon>Fungi</taxon>
        <taxon>Dikarya</taxon>
        <taxon>Ascomycota</taxon>
        <taxon>Pezizomycotina</taxon>
        <taxon>Eurotiomycetes</taxon>
        <taxon>Eurotiomycetidae</taxon>
        <taxon>Eurotiales</taxon>
        <taxon>Aspergillaceae</taxon>
        <taxon>Aspergillus</taxon>
        <taxon>Aspergillus subgen. Circumdati</taxon>
    </lineage>
</organism>
<dbReference type="GO" id="GO:0005739">
    <property type="term" value="C:mitochondrion"/>
    <property type="evidence" value="ECO:0007669"/>
    <property type="project" value="UniProtKB-SubCell"/>
</dbReference>
<dbReference type="InterPro" id="IPR002575">
    <property type="entry name" value="Aminoglycoside_PTrfase"/>
</dbReference>
<dbReference type="PANTHER" id="PTHR36091">
    <property type="entry name" value="ALTERED INHERITANCE OF MITOCHONDRIA PROTEIN 9, MITOCHONDRIAL"/>
    <property type="match status" value="1"/>
</dbReference>
<protein>
    <recommendedName>
        <fullName evidence="3">Altered inheritance of mitochondria protein 9, mitochondrial</fullName>
    </recommendedName>
    <alternativeName>
        <fullName evidence="6">Found in mitochondrial proteome protein 29</fullName>
    </alternativeName>
</protein>
<evidence type="ECO:0000313" key="9">
    <source>
        <dbReference type="Proteomes" id="UP000037505"/>
    </source>
</evidence>
<accession>A0A0L1IPG3</accession>